<name>A0AA38HBB7_9TREE</name>
<gene>
    <name evidence="3" type="ORF">MKK02DRAFT_45507</name>
</gene>
<proteinExistence type="predicted"/>
<dbReference type="RefSeq" id="XP_052946577.1">
    <property type="nucleotide sequence ID" value="XM_053093454.1"/>
</dbReference>
<dbReference type="GeneID" id="77732659"/>
<dbReference type="InterPro" id="IPR013715">
    <property type="entry name" value="DUF1746"/>
</dbReference>
<accession>A0AA38HBB7</accession>
<evidence type="ECO:0000259" key="2">
    <source>
        <dbReference type="Pfam" id="PF08508"/>
    </source>
</evidence>
<feature type="region of interest" description="Disordered" evidence="1">
    <location>
        <begin position="273"/>
        <end position="341"/>
    </location>
</feature>
<organism evidence="3 4">
    <name type="scientific">Dioszegia hungarica</name>
    <dbReference type="NCBI Taxonomy" id="4972"/>
    <lineage>
        <taxon>Eukaryota</taxon>
        <taxon>Fungi</taxon>
        <taxon>Dikarya</taxon>
        <taxon>Basidiomycota</taxon>
        <taxon>Agaricomycotina</taxon>
        <taxon>Tremellomycetes</taxon>
        <taxon>Tremellales</taxon>
        <taxon>Bulleribasidiaceae</taxon>
        <taxon>Dioszegia</taxon>
    </lineage>
</organism>
<feature type="compositionally biased region" description="Basic and acidic residues" evidence="1">
    <location>
        <begin position="193"/>
        <end position="203"/>
    </location>
</feature>
<protein>
    <recommendedName>
        <fullName evidence="2">DUF1746 domain-containing protein</fullName>
    </recommendedName>
</protein>
<evidence type="ECO:0000313" key="3">
    <source>
        <dbReference type="EMBL" id="KAI9636800.1"/>
    </source>
</evidence>
<evidence type="ECO:0000313" key="4">
    <source>
        <dbReference type="Proteomes" id="UP001164286"/>
    </source>
</evidence>
<feature type="domain" description="DUF1746" evidence="2">
    <location>
        <begin position="30"/>
        <end position="115"/>
    </location>
</feature>
<keyword evidence="4" id="KW-1185">Reference proteome</keyword>
<evidence type="ECO:0000256" key="1">
    <source>
        <dbReference type="SAM" id="MobiDB-lite"/>
    </source>
</evidence>
<feature type="region of interest" description="Disordered" evidence="1">
    <location>
        <begin position="185"/>
        <end position="218"/>
    </location>
</feature>
<comment type="caution">
    <text evidence="3">The sequence shown here is derived from an EMBL/GenBank/DDBJ whole genome shotgun (WGS) entry which is preliminary data.</text>
</comment>
<dbReference type="AlphaFoldDB" id="A0AA38HBB7"/>
<dbReference type="Proteomes" id="UP001164286">
    <property type="component" value="Unassembled WGS sequence"/>
</dbReference>
<sequence length="341" mass="37853">MPYTPHRRHAVGTISNVSQALNLLEHLYQPNLLILLSRMLAQMQIQAAGLIHPNRSLMSLCLMLTLMNGTAALLHLLDYMAGPGKGLMLDFVGQVRIASLTRMLLLDVLIYILQIHSLTISYLNNKATNAIRQVPALPYTDMLLPTSDVVEDISPEDFDIESGLRRRKGKGRTVEEEEDEEVIWLDDADEGEVDVRPSERDRLLSQSTPSRRRAREPPRIVSLSLPHLLHVIMHLPAPTPPRPFIAGATPAASPPVTTSALPNTASTAAETLYDGQADDEDEDEDEGDYGDDSEEVARRSILRSHEREEEGRRSEDGSDADRGGRERMPGDYWVRGRGNGG</sequence>
<feature type="compositionally biased region" description="Acidic residues" evidence="1">
    <location>
        <begin position="276"/>
        <end position="294"/>
    </location>
</feature>
<feature type="compositionally biased region" description="Basic and acidic residues" evidence="1">
    <location>
        <begin position="295"/>
        <end position="329"/>
    </location>
</feature>
<dbReference type="Pfam" id="PF08508">
    <property type="entry name" value="DUF1746"/>
    <property type="match status" value="1"/>
</dbReference>
<dbReference type="EMBL" id="JAKWFO010000005">
    <property type="protein sequence ID" value="KAI9636800.1"/>
    <property type="molecule type" value="Genomic_DNA"/>
</dbReference>
<reference evidence="3" key="1">
    <citation type="journal article" date="2022" name="G3 (Bethesda)">
        <title>High quality genome of the basidiomycete yeast Dioszegia hungarica PDD-24b-2 isolated from cloud water.</title>
        <authorList>
            <person name="Jarrige D."/>
            <person name="Haridas S."/>
            <person name="Bleykasten-Grosshans C."/>
            <person name="Joly M."/>
            <person name="Nadalig T."/>
            <person name="Sancelme M."/>
            <person name="Vuilleumier S."/>
            <person name="Grigoriev I.V."/>
            <person name="Amato P."/>
            <person name="Bringel F."/>
        </authorList>
    </citation>
    <scope>NUCLEOTIDE SEQUENCE</scope>
    <source>
        <strain evidence="3">PDD-24b-2</strain>
    </source>
</reference>